<feature type="non-terminal residue" evidence="1">
    <location>
        <position position="84"/>
    </location>
</feature>
<feature type="non-terminal residue" evidence="1">
    <location>
        <position position="1"/>
    </location>
</feature>
<protein>
    <recommendedName>
        <fullName evidence="3">Condensation domain-containing protein</fullName>
    </recommendedName>
</protein>
<organism evidence="1 2">
    <name type="scientific">Duganella violaceipulchra</name>
    <dbReference type="NCBI Taxonomy" id="2849652"/>
    <lineage>
        <taxon>Bacteria</taxon>
        <taxon>Pseudomonadati</taxon>
        <taxon>Pseudomonadota</taxon>
        <taxon>Betaproteobacteria</taxon>
        <taxon>Burkholderiales</taxon>
        <taxon>Oxalobacteraceae</taxon>
        <taxon>Telluria group</taxon>
        <taxon>Duganella</taxon>
    </lineage>
</organism>
<evidence type="ECO:0000313" key="2">
    <source>
        <dbReference type="Proteomes" id="UP001155901"/>
    </source>
</evidence>
<dbReference type="AlphaFoldDB" id="A0AA41HIP4"/>
<dbReference type="Proteomes" id="UP001155901">
    <property type="component" value="Unassembled WGS sequence"/>
</dbReference>
<comment type="caution">
    <text evidence="1">The sequence shown here is derived from an EMBL/GenBank/DDBJ whole genome shotgun (WGS) entry which is preliminary data.</text>
</comment>
<accession>A0AA41HIP4</accession>
<gene>
    <name evidence="1" type="ORF">KVP70_33805</name>
</gene>
<dbReference type="RefSeq" id="WP_217946790.1">
    <property type="nucleotide sequence ID" value="NZ_JAHTGR010000224.1"/>
</dbReference>
<sequence length="84" mass="9312">EVELDAADGAIAEQLASLYAPSRQRLDVRQAPLMRGFVCADRAHGRWLLQLLTHHLAIDHTTLEILVEEIHLIQQGQAAQLPPA</sequence>
<evidence type="ECO:0000313" key="1">
    <source>
        <dbReference type="EMBL" id="MBV6325862.1"/>
    </source>
</evidence>
<reference evidence="1" key="1">
    <citation type="submission" date="2021-07" db="EMBL/GenBank/DDBJ databases">
        <title>Characterization of violacein-producing bacteria and related species.</title>
        <authorList>
            <person name="Wilson H.S."/>
            <person name="De Leon M.E."/>
        </authorList>
    </citation>
    <scope>NUCLEOTIDE SEQUENCE</scope>
    <source>
        <strain evidence="1">HSC-15S17</strain>
    </source>
</reference>
<dbReference type="EMBL" id="JAHTGR010000224">
    <property type="protein sequence ID" value="MBV6325862.1"/>
    <property type="molecule type" value="Genomic_DNA"/>
</dbReference>
<evidence type="ECO:0008006" key="3">
    <source>
        <dbReference type="Google" id="ProtNLM"/>
    </source>
</evidence>
<name>A0AA41HIP4_9BURK</name>
<proteinExistence type="predicted"/>